<dbReference type="EMBL" id="UPTC01000259">
    <property type="protein sequence ID" value="VBB27626.1"/>
    <property type="molecule type" value="Genomic_DNA"/>
</dbReference>
<dbReference type="Gene3D" id="1.20.900.10">
    <property type="entry name" value="Dbl homology (DH) domain"/>
    <property type="match status" value="1"/>
</dbReference>
<dbReference type="InterPro" id="IPR000306">
    <property type="entry name" value="Znf_FYVE"/>
</dbReference>
<keyword evidence="4" id="KW-0479">Metal-binding</keyword>
<dbReference type="Pfam" id="PF00621">
    <property type="entry name" value="RhoGEF"/>
    <property type="match status" value="1"/>
</dbReference>
<evidence type="ECO:0000256" key="7">
    <source>
        <dbReference type="ARBA" id="ARBA00023212"/>
    </source>
</evidence>
<dbReference type="InterPro" id="IPR013083">
    <property type="entry name" value="Znf_RING/FYVE/PHD"/>
</dbReference>
<dbReference type="Proteomes" id="UP000276991">
    <property type="component" value="Unassembled WGS sequence"/>
</dbReference>
<dbReference type="GO" id="GO:0005737">
    <property type="term" value="C:cytoplasm"/>
    <property type="evidence" value="ECO:0007669"/>
    <property type="project" value="TreeGrafter"/>
</dbReference>
<evidence type="ECO:0000313" key="13">
    <source>
        <dbReference type="Proteomes" id="UP000276991"/>
    </source>
</evidence>
<dbReference type="InterPro" id="IPR055251">
    <property type="entry name" value="SOS1_NGEF_PH"/>
</dbReference>
<organism evidence="12 13">
    <name type="scientific">Acanthocheilonema viteae</name>
    <name type="common">Filarial nematode worm</name>
    <name type="synonym">Dipetalonema viteae</name>
    <dbReference type="NCBI Taxonomy" id="6277"/>
    <lineage>
        <taxon>Eukaryota</taxon>
        <taxon>Metazoa</taxon>
        <taxon>Ecdysozoa</taxon>
        <taxon>Nematoda</taxon>
        <taxon>Chromadorea</taxon>
        <taxon>Rhabditida</taxon>
        <taxon>Spirurina</taxon>
        <taxon>Spiruromorpha</taxon>
        <taxon>Filarioidea</taxon>
        <taxon>Onchocercidae</taxon>
        <taxon>Acanthocheilonema</taxon>
    </lineage>
</organism>
<keyword evidence="7" id="KW-0206">Cytoskeleton</keyword>
<dbReference type="AlphaFoldDB" id="A0A498S7W7"/>
<feature type="domain" description="PH" evidence="9">
    <location>
        <begin position="726"/>
        <end position="817"/>
    </location>
</feature>
<reference evidence="12 13" key="1">
    <citation type="submission" date="2018-08" db="EMBL/GenBank/DDBJ databases">
        <authorList>
            <person name="Laetsch R D."/>
            <person name="Stevens L."/>
            <person name="Kumar S."/>
            <person name="Blaxter L. M."/>
        </authorList>
    </citation>
    <scope>NUCLEOTIDE SEQUENCE [LARGE SCALE GENOMIC DNA]</scope>
</reference>
<evidence type="ECO:0000256" key="8">
    <source>
        <dbReference type="PROSITE-ProRule" id="PRU00091"/>
    </source>
</evidence>
<sequence length="826" mass="94625">MDIVPDGSLIQKLSPPATVDLQGGTLLDVKEFDEVDETDGCKVHVTEYHILSADGQEEMTKTCRRKLKIECNQSTRKTEIANGRKALIEEKTERLFGDIDGFRQPIVLVDRSKALVDFSNPEDSTISAVLQKTQEKFLNMLNEQKDQLRNMFPELFSEMRTSSSLSDTPQTEVETIVNPDGSTTTRVRSSRAYSTRFSKHEMYINGVKQESKSKFRAFMEYKGPDGGFRVKLRDTSGDDDLSEEEADDVNDDIIADIQSQISEIPDTQSVMISGGSLNRIPAMKEKIMKRTEKAWLAAKELVDSEQRYVDKLRLLDETFRKKIDEEKILERDRITQLFANISSLHQFHNTHLLPALMESSRDWHTTHRISDVLRKRAPFLKMYSEYTNNYKRATKVFNDCLRKKRRFAQIVHEIEMKPECENLPLVSHLICPVQRVMRYQLLLQETTIRKIIYNVAFLFKEYKKHLDPSDADYEDTVAALELVLDAASHANEMMRKLDRYKNVLEVQEQVGSTISLVSPGRELIRKGKVMKILSSSEKTEERHLFLFNDLLLLASERTLPGFAKLKVRAIFDATLAQICEGDNLERENSFYVRGSDSPAGPSRCVELMTATSEEKSAWIDAVWNVISESLSRKKSFNPQIPSITSPRSENRCCAKCDVEFSFISRGTACAHCAQRFCKKCFGKLRNEDKTMRICETCLRQPDYSQPKENVLKTRTNPLSIGAKEGEILYASYVKFRGSLNKPLKRYFVVRKDFCLYSYASDNAESALAMLPLPGCELTMNSERLTFTIKHMQRQYMVSVESEDAQIKWMAVLDLASNAVLREKINS</sequence>
<feature type="domain" description="DH" evidence="10">
    <location>
        <begin position="293"/>
        <end position="493"/>
    </location>
</feature>
<dbReference type="InterPro" id="IPR011011">
    <property type="entry name" value="Znf_FYVE_PHD"/>
</dbReference>
<dbReference type="SUPFAM" id="SSF48065">
    <property type="entry name" value="DBL homology domain (DH-domain)"/>
    <property type="match status" value="1"/>
</dbReference>
<evidence type="ECO:0000313" key="12">
    <source>
        <dbReference type="EMBL" id="VBB27626.1"/>
    </source>
</evidence>
<dbReference type="SMART" id="SM00233">
    <property type="entry name" value="PH"/>
    <property type="match status" value="2"/>
</dbReference>
<keyword evidence="3" id="KW-0344">Guanine-nucleotide releasing factor</keyword>
<dbReference type="Gene3D" id="2.30.29.30">
    <property type="entry name" value="Pleckstrin-homology domain (PH domain)/Phosphotyrosine-binding domain (PTB)"/>
    <property type="match status" value="2"/>
</dbReference>
<evidence type="ECO:0000259" key="11">
    <source>
        <dbReference type="PROSITE" id="PS50178"/>
    </source>
</evidence>
<dbReference type="PANTHER" id="PTHR12673:SF241">
    <property type="entry name" value="DH DOMAIN-CONTAINING PROTEIN"/>
    <property type="match status" value="1"/>
</dbReference>
<dbReference type="STRING" id="6277.A0A498S7W7"/>
<feature type="domain" description="PH" evidence="9">
    <location>
        <begin position="522"/>
        <end position="627"/>
    </location>
</feature>
<evidence type="ECO:0000259" key="10">
    <source>
        <dbReference type="PROSITE" id="PS50010"/>
    </source>
</evidence>
<dbReference type="PROSITE" id="PS50003">
    <property type="entry name" value="PH_DOMAIN"/>
    <property type="match status" value="2"/>
</dbReference>
<dbReference type="InterPro" id="IPR017455">
    <property type="entry name" value="Znf_FYVE-rel"/>
</dbReference>
<name>A0A498S7W7_ACAVI</name>
<dbReference type="GO" id="GO:0007010">
    <property type="term" value="P:cytoskeleton organization"/>
    <property type="evidence" value="ECO:0007669"/>
    <property type="project" value="TreeGrafter"/>
</dbReference>
<gene>
    <name evidence="12" type="ORF">NAV_LOCUS2456</name>
</gene>
<comment type="subcellular location">
    <subcellularLocation>
        <location evidence="1">Cytoplasm</location>
        <location evidence="1">Cytoskeleton</location>
    </subcellularLocation>
</comment>
<dbReference type="PROSITE" id="PS50178">
    <property type="entry name" value="ZF_FYVE"/>
    <property type="match status" value="1"/>
</dbReference>
<dbReference type="OrthoDB" id="245697at2759"/>
<keyword evidence="13" id="KW-1185">Reference proteome</keyword>
<evidence type="ECO:0000256" key="5">
    <source>
        <dbReference type="ARBA" id="ARBA00022771"/>
    </source>
</evidence>
<proteinExistence type="predicted"/>
<dbReference type="SUPFAM" id="SSF50729">
    <property type="entry name" value="PH domain-like"/>
    <property type="match status" value="2"/>
</dbReference>
<dbReference type="InterPro" id="IPR000219">
    <property type="entry name" value="DH_dom"/>
</dbReference>
<keyword evidence="5 8" id="KW-0863">Zinc-finger</keyword>
<dbReference type="GO" id="GO:0005085">
    <property type="term" value="F:guanyl-nucleotide exchange factor activity"/>
    <property type="evidence" value="ECO:0007669"/>
    <property type="project" value="UniProtKB-KW"/>
</dbReference>
<dbReference type="Gene3D" id="3.30.40.10">
    <property type="entry name" value="Zinc/RING finger domain, C3HC4 (zinc finger)"/>
    <property type="match status" value="1"/>
</dbReference>
<evidence type="ECO:0000256" key="4">
    <source>
        <dbReference type="ARBA" id="ARBA00022723"/>
    </source>
</evidence>
<protein>
    <recommendedName>
        <fullName evidence="14">FYVE, RhoGEF and PH domain-containing protein 4</fullName>
    </recommendedName>
</protein>
<dbReference type="PANTHER" id="PTHR12673">
    <property type="entry name" value="FACIOGENITAL DYSPLASIA PROTEIN"/>
    <property type="match status" value="1"/>
</dbReference>
<evidence type="ECO:0000256" key="2">
    <source>
        <dbReference type="ARBA" id="ARBA00022490"/>
    </source>
</evidence>
<dbReference type="GO" id="GO:0046847">
    <property type="term" value="P:filopodium assembly"/>
    <property type="evidence" value="ECO:0007669"/>
    <property type="project" value="TreeGrafter"/>
</dbReference>
<dbReference type="SMART" id="SM00325">
    <property type="entry name" value="RhoGEF"/>
    <property type="match status" value="1"/>
</dbReference>
<evidence type="ECO:0000256" key="3">
    <source>
        <dbReference type="ARBA" id="ARBA00022658"/>
    </source>
</evidence>
<dbReference type="InterPro" id="IPR011993">
    <property type="entry name" value="PH-like_dom_sf"/>
</dbReference>
<dbReference type="InterPro" id="IPR001849">
    <property type="entry name" value="PH_domain"/>
</dbReference>
<dbReference type="CDD" id="cd00160">
    <property type="entry name" value="RhoGEF"/>
    <property type="match status" value="1"/>
</dbReference>
<dbReference type="GO" id="GO:0008270">
    <property type="term" value="F:zinc ion binding"/>
    <property type="evidence" value="ECO:0007669"/>
    <property type="project" value="UniProtKB-KW"/>
</dbReference>
<evidence type="ECO:0000256" key="1">
    <source>
        <dbReference type="ARBA" id="ARBA00004245"/>
    </source>
</evidence>
<evidence type="ECO:0000259" key="9">
    <source>
        <dbReference type="PROSITE" id="PS50003"/>
    </source>
</evidence>
<evidence type="ECO:0000256" key="6">
    <source>
        <dbReference type="ARBA" id="ARBA00022833"/>
    </source>
</evidence>
<dbReference type="InterPro" id="IPR051092">
    <property type="entry name" value="FYVE_RhoGEF_PH"/>
</dbReference>
<dbReference type="Pfam" id="PF22697">
    <property type="entry name" value="SOS1_NGEF_PH"/>
    <property type="match status" value="1"/>
</dbReference>
<dbReference type="InterPro" id="IPR035899">
    <property type="entry name" value="DBL_dom_sf"/>
</dbReference>
<dbReference type="CDD" id="cd00065">
    <property type="entry name" value="FYVE_like_SF"/>
    <property type="match status" value="1"/>
</dbReference>
<dbReference type="SUPFAM" id="SSF57903">
    <property type="entry name" value="FYVE/PHD zinc finger"/>
    <property type="match status" value="1"/>
</dbReference>
<dbReference type="PROSITE" id="PS50010">
    <property type="entry name" value="DH_2"/>
    <property type="match status" value="1"/>
</dbReference>
<keyword evidence="2" id="KW-0963">Cytoplasm</keyword>
<feature type="domain" description="FYVE-type" evidence="11">
    <location>
        <begin position="647"/>
        <end position="702"/>
    </location>
</feature>
<accession>A0A498S7W7</accession>
<dbReference type="SMART" id="SM00064">
    <property type="entry name" value="FYVE"/>
    <property type="match status" value="1"/>
</dbReference>
<evidence type="ECO:0008006" key="14">
    <source>
        <dbReference type="Google" id="ProtNLM"/>
    </source>
</evidence>
<keyword evidence="6" id="KW-0862">Zinc</keyword>
<dbReference type="GO" id="GO:0005856">
    <property type="term" value="C:cytoskeleton"/>
    <property type="evidence" value="ECO:0007669"/>
    <property type="project" value="UniProtKB-SubCell"/>
</dbReference>